<feature type="binding site" evidence="5">
    <location>
        <position position="56"/>
    </location>
    <ligand>
        <name>Zn(2+)</name>
        <dbReference type="ChEBI" id="CHEBI:29105"/>
    </ligand>
</feature>
<feature type="binding site" evidence="5">
    <location>
        <position position="147"/>
    </location>
    <ligand>
        <name>Zn(2+)</name>
        <dbReference type="ChEBI" id="CHEBI:29105"/>
    </ligand>
</feature>
<dbReference type="eggNOG" id="COG2988">
    <property type="taxonomic scope" value="Bacteria"/>
</dbReference>
<gene>
    <name evidence="5 9" type="primary">astE</name>
    <name evidence="9" type="ORF">GBAG_1554</name>
</gene>
<evidence type="ECO:0000256" key="2">
    <source>
        <dbReference type="ARBA" id="ARBA00022723"/>
    </source>
</evidence>
<comment type="caution">
    <text evidence="9">The sequence shown here is derived from an EMBL/GenBank/DDBJ whole genome shotgun (WGS) entry which is preliminary data.</text>
</comment>
<dbReference type="PIRSF" id="PIRSF017020">
    <property type="entry name" value="AstE"/>
    <property type="match status" value="1"/>
</dbReference>
<organism evidence="9 10">
    <name type="scientific">Buttiauxella agrestis ATCC 33320</name>
    <dbReference type="NCBI Taxonomy" id="1006004"/>
    <lineage>
        <taxon>Bacteria</taxon>
        <taxon>Pseudomonadati</taxon>
        <taxon>Pseudomonadota</taxon>
        <taxon>Gammaproteobacteria</taxon>
        <taxon>Enterobacterales</taxon>
        <taxon>Enterobacteriaceae</taxon>
        <taxon>Buttiauxella</taxon>
    </lineage>
</organism>
<comment type="pathway">
    <text evidence="5">Amino-acid degradation; L-arginine degradation via AST pathway; L-glutamate and succinate from L-arginine: step 5/5.</text>
</comment>
<dbReference type="InterPro" id="IPR055438">
    <property type="entry name" value="AstE_AspA_cat"/>
</dbReference>
<dbReference type="OrthoDB" id="5290473at2"/>
<keyword evidence="4 5" id="KW-0862">Zinc</keyword>
<dbReference type="InterPro" id="IPR007036">
    <property type="entry name" value="Aste_AspA_hybrid_dom"/>
</dbReference>
<evidence type="ECO:0000259" key="7">
    <source>
        <dbReference type="Pfam" id="PF04952"/>
    </source>
</evidence>
<sequence length="321" mass="35967">MLDFLAQTLAGKVPTQTAGKNTHLRWQWWDEGIWALTPHQSVEKTLVLSAGIHGNETAPVEILAQLVDSLLAGELALQWRLLVVLGNPEALRSNQRYQHSDMNRMFGGGWQQFPESIETQRACRLEHALDLFLAQSEETICWHLDMHTAIRSSYHPRFGVLPSRTTPYDEAFLSWLGCAGLQALVFHQSPGGTFTHFSSEHFNALSCTLELGKAQPFGENDLSQFEQTKQALQALLSGETPPAAEGEPLRYKVAQQITRLSDDFVLHMSAKTQNFTAFPKDTLLAEDGDTRYVVKEDIEYVLFPNPHVAVGLRAGLMLREL</sequence>
<proteinExistence type="inferred from homology"/>
<dbReference type="SUPFAM" id="SSF53187">
    <property type="entry name" value="Zn-dependent exopeptidases"/>
    <property type="match status" value="1"/>
</dbReference>
<dbReference type="InterPro" id="IPR016681">
    <property type="entry name" value="SuccinylGlu_desuccinylase"/>
</dbReference>
<dbReference type="Pfam" id="PF24827">
    <property type="entry name" value="AstE_AspA_cat"/>
    <property type="match status" value="1"/>
</dbReference>
<keyword evidence="2 5" id="KW-0479">Metal-binding</keyword>
<feature type="active site" evidence="5">
    <location>
        <position position="210"/>
    </location>
</feature>
<keyword evidence="1 5" id="KW-0056">Arginine metabolism</keyword>
<dbReference type="CDD" id="cd03855">
    <property type="entry name" value="M14_ASTE"/>
    <property type="match status" value="1"/>
</dbReference>
<comment type="similarity">
    <text evidence="5">Belongs to the AspA/AstE family. Succinylglutamate desuccinylase subfamily.</text>
</comment>
<dbReference type="GO" id="GO:0008270">
    <property type="term" value="F:zinc ion binding"/>
    <property type="evidence" value="ECO:0007669"/>
    <property type="project" value="UniProtKB-UniRule"/>
</dbReference>
<dbReference type="UniPathway" id="UPA00185">
    <property type="reaction ID" value="UER00283"/>
</dbReference>
<dbReference type="NCBIfam" id="TIGR03242">
    <property type="entry name" value="arg_catab_astE"/>
    <property type="match status" value="1"/>
</dbReference>
<dbReference type="GO" id="GO:0009017">
    <property type="term" value="F:succinylglutamate desuccinylase activity"/>
    <property type="evidence" value="ECO:0007669"/>
    <property type="project" value="UniProtKB-UniRule"/>
</dbReference>
<dbReference type="InterPro" id="IPR050178">
    <property type="entry name" value="AspA/AstE_fam"/>
</dbReference>
<dbReference type="HAMAP" id="MF_00767">
    <property type="entry name" value="Arg_catab_AstE"/>
    <property type="match status" value="1"/>
</dbReference>
<feature type="binding site" evidence="5">
    <location>
        <position position="53"/>
    </location>
    <ligand>
        <name>Zn(2+)</name>
        <dbReference type="ChEBI" id="CHEBI:29105"/>
    </ligand>
</feature>
<keyword evidence="10" id="KW-1185">Reference proteome</keyword>
<evidence type="ECO:0000256" key="1">
    <source>
        <dbReference type="ARBA" id="ARBA00022503"/>
    </source>
</evidence>
<dbReference type="PANTHER" id="PTHR15162">
    <property type="entry name" value="ASPARTOACYLASE"/>
    <property type="match status" value="1"/>
</dbReference>
<dbReference type="EC" id="3.5.1.96" evidence="5 6"/>
<dbReference type="Proteomes" id="UP000028653">
    <property type="component" value="Unassembled WGS sequence"/>
</dbReference>
<comment type="cofactor">
    <cofactor evidence="5">
        <name>Zn(2+)</name>
        <dbReference type="ChEBI" id="CHEBI:29105"/>
    </cofactor>
    <text evidence="5">Binds 1 zinc ion per subunit.</text>
</comment>
<evidence type="ECO:0000313" key="10">
    <source>
        <dbReference type="Proteomes" id="UP000028653"/>
    </source>
</evidence>
<dbReference type="Gene3D" id="3.40.630.10">
    <property type="entry name" value="Zn peptidases"/>
    <property type="match status" value="1"/>
</dbReference>
<accession>A0A085GF73</accession>
<dbReference type="Pfam" id="PF04952">
    <property type="entry name" value="AstE_AspA_hybrid"/>
    <property type="match status" value="1"/>
</dbReference>
<dbReference type="STRING" id="1006004.GBAG_1554"/>
<dbReference type="AlphaFoldDB" id="A0A085GF73"/>
<name>A0A085GF73_9ENTR</name>
<comment type="function">
    <text evidence="5">Transforms N(2)-succinylglutamate into succinate and glutamate.</text>
</comment>
<evidence type="ECO:0000256" key="4">
    <source>
        <dbReference type="ARBA" id="ARBA00022833"/>
    </source>
</evidence>
<evidence type="ECO:0000313" key="9">
    <source>
        <dbReference type="EMBL" id="KFC82368.1"/>
    </source>
</evidence>
<keyword evidence="3 5" id="KW-0378">Hydrolase</keyword>
<protein>
    <recommendedName>
        <fullName evidence="5 6">Succinylglutamate desuccinylase</fullName>
        <ecNumber evidence="5 6">3.5.1.96</ecNumber>
    </recommendedName>
</protein>
<evidence type="ECO:0000256" key="6">
    <source>
        <dbReference type="NCBIfam" id="TIGR03242"/>
    </source>
</evidence>
<comment type="catalytic activity">
    <reaction evidence="5">
        <text>N-succinyl-L-glutamate + H2O = L-glutamate + succinate</text>
        <dbReference type="Rhea" id="RHEA:15169"/>
        <dbReference type="ChEBI" id="CHEBI:15377"/>
        <dbReference type="ChEBI" id="CHEBI:29985"/>
        <dbReference type="ChEBI" id="CHEBI:30031"/>
        <dbReference type="ChEBI" id="CHEBI:58763"/>
        <dbReference type="EC" id="3.5.1.96"/>
    </reaction>
</comment>
<evidence type="ECO:0000256" key="5">
    <source>
        <dbReference type="HAMAP-Rule" id="MF_00767"/>
    </source>
</evidence>
<dbReference type="EMBL" id="JMPI01000023">
    <property type="protein sequence ID" value="KFC82368.1"/>
    <property type="molecule type" value="Genomic_DNA"/>
</dbReference>
<evidence type="ECO:0000256" key="3">
    <source>
        <dbReference type="ARBA" id="ARBA00022801"/>
    </source>
</evidence>
<dbReference type="FunFam" id="3.40.630.10:FF:000017">
    <property type="entry name" value="Succinylglutamate desuccinylase"/>
    <property type="match status" value="1"/>
</dbReference>
<dbReference type="GO" id="GO:0019545">
    <property type="term" value="P:L-arginine catabolic process to succinate"/>
    <property type="evidence" value="ECO:0007669"/>
    <property type="project" value="UniProtKB-UniRule"/>
</dbReference>
<dbReference type="NCBIfam" id="NF003706">
    <property type="entry name" value="PRK05324.1"/>
    <property type="match status" value="1"/>
</dbReference>
<feature type="domain" description="Succinylglutamate desuccinylase/Aspartoacylase catalytic" evidence="8">
    <location>
        <begin position="44"/>
        <end position="235"/>
    </location>
</feature>
<dbReference type="PANTHER" id="PTHR15162:SF7">
    <property type="entry name" value="SUCCINYLGLUTAMATE DESUCCINYLASE"/>
    <property type="match status" value="1"/>
</dbReference>
<feature type="domain" description="AstE/AspA barrel-sandwich hybrid" evidence="7">
    <location>
        <begin position="250"/>
        <end position="320"/>
    </location>
</feature>
<dbReference type="GO" id="GO:0016788">
    <property type="term" value="F:hydrolase activity, acting on ester bonds"/>
    <property type="evidence" value="ECO:0007669"/>
    <property type="project" value="UniProtKB-UniRule"/>
</dbReference>
<evidence type="ECO:0000259" key="8">
    <source>
        <dbReference type="Pfam" id="PF24827"/>
    </source>
</evidence>
<reference evidence="9 10" key="1">
    <citation type="submission" date="2014-05" db="EMBL/GenBank/DDBJ databases">
        <title>ATOL: Assembling a taxonomically balanced genome-scale reconstruction of the evolutionary history of the Enterobacteriaceae.</title>
        <authorList>
            <person name="Plunkett G.III."/>
            <person name="Neeno-Eckwall E.C."/>
            <person name="Glasner J.D."/>
            <person name="Perna N.T."/>
        </authorList>
    </citation>
    <scope>NUCLEOTIDE SEQUENCE [LARGE SCALE GENOMIC DNA]</scope>
    <source>
        <strain evidence="9 10">ATCC 33320</strain>
    </source>
</reference>
<dbReference type="RefSeq" id="WP_034494755.1">
    <property type="nucleotide sequence ID" value="NZ_JMPI01000023.1"/>
</dbReference>
<dbReference type="GO" id="GO:0019544">
    <property type="term" value="P:L-arginine catabolic process to L-glutamate"/>
    <property type="evidence" value="ECO:0007669"/>
    <property type="project" value="UniProtKB-UniRule"/>
</dbReference>